<protein>
    <submittedName>
        <fullName evidence="1">Uncharacterized protein</fullName>
    </submittedName>
</protein>
<name>A0A1X7SDX9_AMPQE</name>
<dbReference type="AlphaFoldDB" id="A0A1X7SDX9"/>
<sequence length="30" mass="3095">NFLAFFGSRNSTLSYILASGVVGLGLGFSV</sequence>
<proteinExistence type="predicted"/>
<reference evidence="1" key="1">
    <citation type="submission" date="2017-05" db="UniProtKB">
        <authorList>
            <consortium name="EnsemblMetazoa"/>
        </authorList>
    </citation>
    <scope>IDENTIFICATION</scope>
</reference>
<dbReference type="InParanoid" id="A0A1X7SDX9"/>
<organism evidence="1">
    <name type="scientific">Amphimedon queenslandica</name>
    <name type="common">Sponge</name>
    <dbReference type="NCBI Taxonomy" id="400682"/>
    <lineage>
        <taxon>Eukaryota</taxon>
        <taxon>Metazoa</taxon>
        <taxon>Porifera</taxon>
        <taxon>Demospongiae</taxon>
        <taxon>Heteroscleromorpha</taxon>
        <taxon>Haplosclerida</taxon>
        <taxon>Niphatidae</taxon>
        <taxon>Amphimedon</taxon>
    </lineage>
</organism>
<dbReference type="EnsemblMetazoa" id="Aqu2.1.00278_001">
    <property type="protein sequence ID" value="Aqu2.1.00278_001"/>
    <property type="gene ID" value="Aqu2.1.00278"/>
</dbReference>
<evidence type="ECO:0000313" key="1">
    <source>
        <dbReference type="EnsemblMetazoa" id="Aqu2.1.00278_001"/>
    </source>
</evidence>
<accession>A0A1X7SDX9</accession>